<accession>A0ABW4W5E1</accession>
<evidence type="ECO:0000256" key="1">
    <source>
        <dbReference type="ARBA" id="ARBA00004141"/>
    </source>
</evidence>
<dbReference type="Pfam" id="PF13181">
    <property type="entry name" value="TPR_8"/>
    <property type="match status" value="1"/>
</dbReference>
<evidence type="ECO:0000256" key="8">
    <source>
        <dbReference type="SAM" id="Phobius"/>
    </source>
</evidence>
<proteinExistence type="inferred from homology"/>
<comment type="similarity">
    <text evidence="2">Belongs to the peptidase S54 family.</text>
</comment>
<dbReference type="PANTHER" id="PTHR43731:SF14">
    <property type="entry name" value="PRESENILIN-ASSOCIATED RHOMBOID-LIKE PROTEIN, MITOCHONDRIAL"/>
    <property type="match status" value="1"/>
</dbReference>
<dbReference type="InterPro" id="IPR035952">
    <property type="entry name" value="Rhomboid-like_sf"/>
</dbReference>
<keyword evidence="3 8" id="KW-0812">Transmembrane</keyword>
<feature type="transmembrane region" description="Helical" evidence="8">
    <location>
        <begin position="180"/>
        <end position="200"/>
    </location>
</feature>
<feature type="transmembrane region" description="Helical" evidence="8">
    <location>
        <begin position="235"/>
        <end position="255"/>
    </location>
</feature>
<evidence type="ECO:0000256" key="2">
    <source>
        <dbReference type="ARBA" id="ARBA00009045"/>
    </source>
</evidence>
<feature type="transmembrane region" description="Helical" evidence="8">
    <location>
        <begin position="267"/>
        <end position="285"/>
    </location>
</feature>
<dbReference type="InterPro" id="IPR022764">
    <property type="entry name" value="Peptidase_S54_rhomboid_dom"/>
</dbReference>
<dbReference type="InterPro" id="IPR019734">
    <property type="entry name" value="TPR_rpt"/>
</dbReference>
<comment type="caution">
    <text evidence="10">The sequence shown here is derived from an EMBL/GenBank/DDBJ whole genome shotgun (WGS) entry which is preliminary data.</text>
</comment>
<evidence type="ECO:0000256" key="5">
    <source>
        <dbReference type="ARBA" id="ARBA00022989"/>
    </source>
</evidence>
<dbReference type="Gene3D" id="1.25.40.10">
    <property type="entry name" value="Tetratricopeptide repeat domain"/>
    <property type="match status" value="1"/>
</dbReference>
<dbReference type="SUPFAM" id="SSF48452">
    <property type="entry name" value="TPR-like"/>
    <property type="match status" value="1"/>
</dbReference>
<dbReference type="EMBL" id="JBHUHQ010000021">
    <property type="protein sequence ID" value="MFD2046070.1"/>
    <property type="molecule type" value="Genomic_DNA"/>
</dbReference>
<evidence type="ECO:0000259" key="9">
    <source>
        <dbReference type="Pfam" id="PF01694"/>
    </source>
</evidence>
<evidence type="ECO:0000313" key="11">
    <source>
        <dbReference type="Proteomes" id="UP001597383"/>
    </source>
</evidence>
<dbReference type="SMART" id="SM00028">
    <property type="entry name" value="TPR"/>
    <property type="match status" value="2"/>
</dbReference>
<evidence type="ECO:0000256" key="3">
    <source>
        <dbReference type="ARBA" id="ARBA00022692"/>
    </source>
</evidence>
<dbReference type="PANTHER" id="PTHR43731">
    <property type="entry name" value="RHOMBOID PROTEASE"/>
    <property type="match status" value="1"/>
</dbReference>
<gene>
    <name evidence="10" type="ORF">ACFSJF_17465</name>
</gene>
<feature type="transmembrane region" description="Helical" evidence="8">
    <location>
        <begin position="291"/>
        <end position="309"/>
    </location>
</feature>
<feature type="transmembrane region" description="Helical" evidence="8">
    <location>
        <begin position="343"/>
        <end position="362"/>
    </location>
</feature>
<dbReference type="SUPFAM" id="SSF144091">
    <property type="entry name" value="Rhomboid-like"/>
    <property type="match status" value="1"/>
</dbReference>
<keyword evidence="4 10" id="KW-0378">Hydrolase</keyword>
<keyword evidence="6 8" id="KW-0472">Membrane</keyword>
<dbReference type="GO" id="GO:0008233">
    <property type="term" value="F:peptidase activity"/>
    <property type="evidence" value="ECO:0007669"/>
    <property type="project" value="UniProtKB-KW"/>
</dbReference>
<keyword evidence="7" id="KW-0802">TPR repeat</keyword>
<sequence>MYVNELFKMYTIANSLTKHSNYEVLHINKDENEVWLHKYENKTSTVIRFIHHGFDWKNHLKKDVAVVFQKTKAMKRLLRGNIKIHNVYFATHEPVDEWEILKKPMQLQDKKDIKMNVYYLSERDFVGEQNRLLDSLQNPIIDSPELDSEIEMEQYINQCKMDLTHLVQHKQKEVSQVYSYGKPIVTYLLLAVNLVMYLLIEMMGSSTNTETLITYGAKYNPAIIDGEWWRIISSMFLHIGFIHLFMNMLAVYYLGTLVEKIYGSWRFITIYFLAGIGGGITSFALTINVSAGASGALFGLFGALLYFGLNYRRVFFQTIGSGLLVLIGINVIMGFMIPQIDSAAHIGGLIAGFIAAAVVQLPKNRKKRIPLIFAIIYGLLLYGMVTYGMEQNLSSPEFQLGYIEVLMNHDDFEGIIESASRGLENPGDFEALLLFQRSYAYIKLNQIELALKDLEESVSLQQENSEKIPQAYYNLALLYYNNGNDKAEETIRIAKDLMPNEKAYEDLYRQIIGEDLE</sequence>
<comment type="subcellular location">
    <subcellularLocation>
        <location evidence="1">Membrane</location>
        <topology evidence="1">Multi-pass membrane protein</topology>
    </subcellularLocation>
</comment>
<protein>
    <submittedName>
        <fullName evidence="10">Rhomboid family intramembrane serine protease</fullName>
        <ecNumber evidence="10">3.4.21.105</ecNumber>
    </submittedName>
</protein>
<evidence type="ECO:0000256" key="4">
    <source>
        <dbReference type="ARBA" id="ARBA00022801"/>
    </source>
</evidence>
<dbReference type="InterPro" id="IPR011990">
    <property type="entry name" value="TPR-like_helical_dom_sf"/>
</dbReference>
<feature type="repeat" description="TPR" evidence="7">
    <location>
        <begin position="431"/>
        <end position="464"/>
    </location>
</feature>
<dbReference type="Proteomes" id="UP001597383">
    <property type="component" value="Unassembled WGS sequence"/>
</dbReference>
<dbReference type="Pfam" id="PF01694">
    <property type="entry name" value="Rhomboid"/>
    <property type="match status" value="1"/>
</dbReference>
<dbReference type="RefSeq" id="WP_377556988.1">
    <property type="nucleotide sequence ID" value="NZ_JBHUHQ010000021.1"/>
</dbReference>
<dbReference type="PROSITE" id="PS50005">
    <property type="entry name" value="TPR"/>
    <property type="match status" value="1"/>
</dbReference>
<dbReference type="EC" id="3.4.21.105" evidence="10"/>
<keyword evidence="10" id="KW-0645">Protease</keyword>
<feature type="transmembrane region" description="Helical" evidence="8">
    <location>
        <begin position="314"/>
        <end position="337"/>
    </location>
</feature>
<keyword evidence="5 8" id="KW-1133">Transmembrane helix</keyword>
<name>A0ABW4W5E1_9BACI</name>
<dbReference type="Gene3D" id="1.20.1540.10">
    <property type="entry name" value="Rhomboid-like"/>
    <property type="match status" value="1"/>
</dbReference>
<feature type="transmembrane region" description="Helical" evidence="8">
    <location>
        <begin position="369"/>
        <end position="389"/>
    </location>
</feature>
<evidence type="ECO:0000256" key="6">
    <source>
        <dbReference type="ARBA" id="ARBA00023136"/>
    </source>
</evidence>
<organism evidence="10 11">
    <name type="scientific">Ornithinibacillus salinisoli</name>
    <dbReference type="NCBI Taxonomy" id="1848459"/>
    <lineage>
        <taxon>Bacteria</taxon>
        <taxon>Bacillati</taxon>
        <taxon>Bacillota</taxon>
        <taxon>Bacilli</taxon>
        <taxon>Bacillales</taxon>
        <taxon>Bacillaceae</taxon>
        <taxon>Ornithinibacillus</taxon>
    </lineage>
</organism>
<evidence type="ECO:0000313" key="10">
    <source>
        <dbReference type="EMBL" id="MFD2046070.1"/>
    </source>
</evidence>
<dbReference type="InterPro" id="IPR050925">
    <property type="entry name" value="Rhomboid_protease_S54"/>
</dbReference>
<dbReference type="GO" id="GO:0006508">
    <property type="term" value="P:proteolysis"/>
    <property type="evidence" value="ECO:0007669"/>
    <property type="project" value="UniProtKB-KW"/>
</dbReference>
<keyword evidence="11" id="KW-1185">Reference proteome</keyword>
<reference evidence="11" key="1">
    <citation type="journal article" date="2019" name="Int. J. Syst. Evol. Microbiol.">
        <title>The Global Catalogue of Microorganisms (GCM) 10K type strain sequencing project: providing services to taxonomists for standard genome sequencing and annotation.</title>
        <authorList>
            <consortium name="The Broad Institute Genomics Platform"/>
            <consortium name="The Broad Institute Genome Sequencing Center for Infectious Disease"/>
            <person name="Wu L."/>
            <person name="Ma J."/>
        </authorList>
    </citation>
    <scope>NUCLEOTIDE SEQUENCE [LARGE SCALE GENOMIC DNA]</scope>
    <source>
        <strain evidence="11">R28</strain>
    </source>
</reference>
<feature type="domain" description="Peptidase S54 rhomboid" evidence="9">
    <location>
        <begin position="226"/>
        <end position="359"/>
    </location>
</feature>
<evidence type="ECO:0000256" key="7">
    <source>
        <dbReference type="PROSITE-ProRule" id="PRU00339"/>
    </source>
</evidence>